<dbReference type="Ensembl" id="ENSFHET00000027587.1">
    <property type="protein sequence ID" value="ENSFHEP00000018574.1"/>
    <property type="gene ID" value="ENSFHEG00000020454.1"/>
</dbReference>
<dbReference type="Proteomes" id="UP000265000">
    <property type="component" value="Unplaced"/>
</dbReference>
<dbReference type="CDD" id="cd00099">
    <property type="entry name" value="IgV"/>
    <property type="match status" value="1"/>
</dbReference>
<reference evidence="10" key="2">
    <citation type="submission" date="2025-09" db="UniProtKB">
        <authorList>
            <consortium name="Ensembl"/>
        </authorList>
    </citation>
    <scope>IDENTIFICATION</scope>
</reference>
<keyword evidence="8" id="KW-0812">Transmembrane</keyword>
<dbReference type="GO" id="GO:0005886">
    <property type="term" value="C:plasma membrane"/>
    <property type="evidence" value="ECO:0007669"/>
    <property type="project" value="UniProtKB-SubCell"/>
</dbReference>
<evidence type="ECO:0000256" key="3">
    <source>
        <dbReference type="ARBA" id="ARBA00022729"/>
    </source>
</evidence>
<feature type="transmembrane region" description="Helical" evidence="8">
    <location>
        <begin position="141"/>
        <end position="164"/>
    </location>
</feature>
<proteinExistence type="predicted"/>
<dbReference type="InterPro" id="IPR013783">
    <property type="entry name" value="Ig-like_fold"/>
</dbReference>
<accession>A0A3Q2PYV8</accession>
<evidence type="ECO:0000256" key="5">
    <source>
        <dbReference type="ARBA" id="ARBA00023136"/>
    </source>
</evidence>
<evidence type="ECO:0000259" key="9">
    <source>
        <dbReference type="PROSITE" id="PS50835"/>
    </source>
</evidence>
<keyword evidence="5 8" id="KW-0472">Membrane</keyword>
<evidence type="ECO:0000256" key="7">
    <source>
        <dbReference type="ARBA" id="ARBA00023180"/>
    </source>
</evidence>
<dbReference type="Pfam" id="PF07686">
    <property type="entry name" value="V-set"/>
    <property type="match status" value="1"/>
</dbReference>
<dbReference type="Gene3D" id="2.60.40.10">
    <property type="entry name" value="Immunoglobulins"/>
    <property type="match status" value="1"/>
</dbReference>
<dbReference type="GO" id="GO:0002376">
    <property type="term" value="P:immune system process"/>
    <property type="evidence" value="ECO:0007669"/>
    <property type="project" value="UniProtKB-KW"/>
</dbReference>
<evidence type="ECO:0000256" key="8">
    <source>
        <dbReference type="SAM" id="Phobius"/>
    </source>
</evidence>
<dbReference type="InterPro" id="IPR036179">
    <property type="entry name" value="Ig-like_dom_sf"/>
</dbReference>
<evidence type="ECO:0000256" key="2">
    <source>
        <dbReference type="ARBA" id="ARBA00022475"/>
    </source>
</evidence>
<dbReference type="PANTHER" id="PTHR19433">
    <property type="entry name" value="T-CELL RECEPTOR ALPHA CHAIN V REGION-RELATED"/>
    <property type="match status" value="1"/>
</dbReference>
<evidence type="ECO:0000313" key="10">
    <source>
        <dbReference type="Ensembl" id="ENSFHEP00000018574.1"/>
    </source>
</evidence>
<feature type="domain" description="Ig-like" evidence="9">
    <location>
        <begin position="9"/>
        <end position="114"/>
    </location>
</feature>
<dbReference type="InterPro" id="IPR003599">
    <property type="entry name" value="Ig_sub"/>
</dbReference>
<comment type="subcellular location">
    <subcellularLocation>
        <location evidence="1">Cell membrane</location>
    </subcellularLocation>
</comment>
<sequence length="193" mass="22349">MLVKSVGIPCLFNALISLFLTKIDDPRLPPVQLGESVTFECALPQNERQVYWYKQRPGDSLRLILTVMVTQNKPKTPKFEPEFSDSRWKVNNDQDFSRLTLLQTTYDDDGVYHCALLAWTRGIEWSGTYLIVIADTRGFEFTTLVTVATCLVFSLILNIVLISYRAPRANKNQSNGKYYKNIIFFICFMYRKH</sequence>
<dbReference type="AlphaFoldDB" id="A0A3Q2PYV8"/>
<dbReference type="PANTHER" id="PTHR19433:SF111">
    <property type="entry name" value="T CELL RECEPTOR ALPHA VARIABLE 4"/>
    <property type="match status" value="1"/>
</dbReference>
<keyword evidence="4" id="KW-0391">Immunity</keyword>
<dbReference type="SUPFAM" id="SSF48726">
    <property type="entry name" value="Immunoglobulin"/>
    <property type="match status" value="1"/>
</dbReference>
<dbReference type="InterPro" id="IPR007110">
    <property type="entry name" value="Ig-like_dom"/>
</dbReference>
<keyword evidence="2" id="KW-1003">Cell membrane</keyword>
<organism evidence="10 11">
    <name type="scientific">Fundulus heteroclitus</name>
    <name type="common">Killifish</name>
    <name type="synonym">Mummichog</name>
    <dbReference type="NCBI Taxonomy" id="8078"/>
    <lineage>
        <taxon>Eukaryota</taxon>
        <taxon>Metazoa</taxon>
        <taxon>Chordata</taxon>
        <taxon>Craniata</taxon>
        <taxon>Vertebrata</taxon>
        <taxon>Euteleostomi</taxon>
        <taxon>Actinopterygii</taxon>
        <taxon>Neopterygii</taxon>
        <taxon>Teleostei</taxon>
        <taxon>Neoteleostei</taxon>
        <taxon>Acanthomorphata</taxon>
        <taxon>Ovalentaria</taxon>
        <taxon>Atherinomorphae</taxon>
        <taxon>Cyprinodontiformes</taxon>
        <taxon>Fundulidae</taxon>
        <taxon>Fundulus</taxon>
    </lineage>
</organism>
<keyword evidence="8" id="KW-1133">Transmembrane helix</keyword>
<keyword evidence="6" id="KW-1015">Disulfide bond</keyword>
<evidence type="ECO:0000256" key="1">
    <source>
        <dbReference type="ARBA" id="ARBA00004236"/>
    </source>
</evidence>
<dbReference type="GO" id="GO:0009617">
    <property type="term" value="P:response to bacterium"/>
    <property type="evidence" value="ECO:0007669"/>
    <property type="project" value="TreeGrafter"/>
</dbReference>
<reference evidence="10" key="1">
    <citation type="submission" date="2025-08" db="UniProtKB">
        <authorList>
            <consortium name="Ensembl"/>
        </authorList>
    </citation>
    <scope>IDENTIFICATION</scope>
</reference>
<evidence type="ECO:0000256" key="6">
    <source>
        <dbReference type="ARBA" id="ARBA00023157"/>
    </source>
</evidence>
<dbReference type="InterPro" id="IPR052051">
    <property type="entry name" value="TCR_complex_component"/>
</dbReference>
<evidence type="ECO:0000256" key="4">
    <source>
        <dbReference type="ARBA" id="ARBA00022859"/>
    </source>
</evidence>
<dbReference type="InterPro" id="IPR013106">
    <property type="entry name" value="Ig_V-set"/>
</dbReference>
<evidence type="ECO:0000313" key="11">
    <source>
        <dbReference type="Proteomes" id="UP000265000"/>
    </source>
</evidence>
<keyword evidence="11" id="KW-1185">Reference proteome</keyword>
<name>A0A3Q2PYV8_FUNHE</name>
<dbReference type="PROSITE" id="PS50835">
    <property type="entry name" value="IG_LIKE"/>
    <property type="match status" value="1"/>
</dbReference>
<dbReference type="STRING" id="8078.ENSFHEP00000018574"/>
<keyword evidence="3" id="KW-0732">Signal</keyword>
<dbReference type="SMART" id="SM00409">
    <property type="entry name" value="IG"/>
    <property type="match status" value="1"/>
</dbReference>
<keyword evidence="7" id="KW-0325">Glycoprotein</keyword>
<dbReference type="GeneTree" id="ENSGT00940000170413"/>
<protein>
    <recommendedName>
        <fullName evidence="9">Ig-like domain-containing protein</fullName>
    </recommendedName>
</protein>